<dbReference type="PANTHER" id="PTHR23278">
    <property type="entry name" value="SIDESTEP PROTEIN"/>
    <property type="match status" value="1"/>
</dbReference>
<dbReference type="InterPro" id="IPR036179">
    <property type="entry name" value="Ig-like_dom_sf"/>
</dbReference>
<dbReference type="STRING" id="151549.A0A4C1X4G5"/>
<evidence type="ECO:0000313" key="3">
    <source>
        <dbReference type="Proteomes" id="UP000299102"/>
    </source>
</evidence>
<dbReference type="Proteomes" id="UP000299102">
    <property type="component" value="Unassembled WGS sequence"/>
</dbReference>
<accession>A0A4C1X4G5</accession>
<comment type="caution">
    <text evidence="2">The sequence shown here is derived from an EMBL/GenBank/DDBJ whole genome shotgun (WGS) entry which is preliminary data.</text>
</comment>
<keyword evidence="3" id="KW-1185">Reference proteome</keyword>
<dbReference type="CDD" id="cd00096">
    <property type="entry name" value="Ig"/>
    <property type="match status" value="1"/>
</dbReference>
<organism evidence="2 3">
    <name type="scientific">Eumeta variegata</name>
    <name type="common">Bagworm moth</name>
    <name type="synonym">Eumeta japonica</name>
    <dbReference type="NCBI Taxonomy" id="151549"/>
    <lineage>
        <taxon>Eukaryota</taxon>
        <taxon>Metazoa</taxon>
        <taxon>Ecdysozoa</taxon>
        <taxon>Arthropoda</taxon>
        <taxon>Hexapoda</taxon>
        <taxon>Insecta</taxon>
        <taxon>Pterygota</taxon>
        <taxon>Neoptera</taxon>
        <taxon>Endopterygota</taxon>
        <taxon>Lepidoptera</taxon>
        <taxon>Glossata</taxon>
        <taxon>Ditrysia</taxon>
        <taxon>Tineoidea</taxon>
        <taxon>Psychidae</taxon>
        <taxon>Oiketicinae</taxon>
        <taxon>Eumeta</taxon>
    </lineage>
</organism>
<protein>
    <submittedName>
        <fullName evidence="2">Hemicentin-1</fullName>
    </submittedName>
</protein>
<dbReference type="InterPro" id="IPR003599">
    <property type="entry name" value="Ig_sub"/>
</dbReference>
<dbReference type="SUPFAM" id="SSF48726">
    <property type="entry name" value="Immunoglobulin"/>
    <property type="match status" value="1"/>
</dbReference>
<dbReference type="AlphaFoldDB" id="A0A4C1X4G5"/>
<dbReference type="InterPro" id="IPR003598">
    <property type="entry name" value="Ig_sub2"/>
</dbReference>
<feature type="domain" description="Ig-like" evidence="1">
    <location>
        <begin position="83"/>
        <end position="173"/>
    </location>
</feature>
<reference evidence="2 3" key="1">
    <citation type="journal article" date="2019" name="Commun. Biol.">
        <title>The bagworm genome reveals a unique fibroin gene that provides high tensile strength.</title>
        <authorList>
            <person name="Kono N."/>
            <person name="Nakamura H."/>
            <person name="Ohtoshi R."/>
            <person name="Tomita M."/>
            <person name="Numata K."/>
            <person name="Arakawa K."/>
        </authorList>
    </citation>
    <scope>NUCLEOTIDE SEQUENCE [LARGE SCALE GENOMIC DNA]</scope>
</reference>
<sequence length="409" mass="44999">MTFLSCQTLLFFTASRHTESGYATVHITKSWNTETSTAESYLELTPSVSDNGATLSCVATNVAMAPSRGSKADLLVLNVTFSPIVEVVNVDTNAIVELNSMHLECEIKANPPVERITWYFNDNTIVKGGLWGDINDTSSTLFLEEATRAHAGRYSCAAANAVGKTRAHQLSVTVFYPPECLQLGITLVNETVYCNVQALPPPDTYLWHVKTDTEEQHLTTGSALLPLSQLLGTLGDHLRVVCEAGNDVTPNQYKPCERTLSLSHLKPPMPQQCELTYESDTFQIRCIPVENATHYEVSVWRMSALNTSLVLERRARATLGNPGWLVRANLGELRASDEAGAASCNRYGCSQPLLLRPTDTLLYKAAPPWWNATEFTEFTLSYPAWRAGRGSGGGRQSRIGSFELFPFVP</sequence>
<proteinExistence type="predicted"/>
<dbReference type="EMBL" id="BGZK01000740">
    <property type="protein sequence ID" value="GBP58626.1"/>
    <property type="molecule type" value="Genomic_DNA"/>
</dbReference>
<dbReference type="InterPro" id="IPR007110">
    <property type="entry name" value="Ig-like_dom"/>
</dbReference>
<dbReference type="Gene3D" id="2.60.40.10">
    <property type="entry name" value="Immunoglobulins"/>
    <property type="match status" value="2"/>
</dbReference>
<dbReference type="Pfam" id="PF13927">
    <property type="entry name" value="Ig_3"/>
    <property type="match status" value="1"/>
</dbReference>
<evidence type="ECO:0000259" key="1">
    <source>
        <dbReference type="PROSITE" id="PS50835"/>
    </source>
</evidence>
<dbReference type="InterPro" id="IPR013783">
    <property type="entry name" value="Ig-like_fold"/>
</dbReference>
<dbReference type="SMART" id="SM00409">
    <property type="entry name" value="IG"/>
    <property type="match status" value="1"/>
</dbReference>
<evidence type="ECO:0000313" key="2">
    <source>
        <dbReference type="EMBL" id="GBP58626.1"/>
    </source>
</evidence>
<gene>
    <name evidence="2" type="primary">HMCN1</name>
    <name evidence="2" type="ORF">EVAR_38865_1</name>
</gene>
<dbReference type="PROSITE" id="PS50835">
    <property type="entry name" value="IG_LIKE"/>
    <property type="match status" value="1"/>
</dbReference>
<dbReference type="PANTHER" id="PTHR23278:SF19">
    <property type="entry name" value="OBSCURIN"/>
    <property type="match status" value="1"/>
</dbReference>
<name>A0A4C1X4G5_EUMVA</name>
<dbReference type="SMART" id="SM00408">
    <property type="entry name" value="IGc2"/>
    <property type="match status" value="1"/>
</dbReference>
<dbReference type="OrthoDB" id="9448246at2759"/>